<sequence>MIVPSRAQGLSPALAVSAENMHAGLALKSLTCGMSAICPRPGPASHRPATLSVDGAYFSADRLARLRERGLIPYIARSGIGFGEQPGWYRWKSERSRA</sequence>
<reference evidence="2" key="1">
    <citation type="journal article" date="2019" name="Int. J. Syst. Evol. Microbiol.">
        <title>The Global Catalogue of Microorganisms (GCM) 10K type strain sequencing project: providing services to taxonomists for standard genome sequencing and annotation.</title>
        <authorList>
            <consortium name="The Broad Institute Genomics Platform"/>
            <consortium name="The Broad Institute Genome Sequencing Center for Infectious Disease"/>
            <person name="Wu L."/>
            <person name="Ma J."/>
        </authorList>
    </citation>
    <scope>NUCLEOTIDE SEQUENCE [LARGE SCALE GENOMIC DNA]</scope>
    <source>
        <strain evidence="2">JCM 30846</strain>
    </source>
</reference>
<evidence type="ECO:0000313" key="1">
    <source>
        <dbReference type="EMBL" id="GAA3719305.1"/>
    </source>
</evidence>
<evidence type="ECO:0008006" key="3">
    <source>
        <dbReference type="Google" id="ProtNLM"/>
    </source>
</evidence>
<accession>A0ABP7EHQ0</accession>
<comment type="caution">
    <text evidence="1">The sequence shown here is derived from an EMBL/GenBank/DDBJ whole genome shotgun (WGS) entry which is preliminary data.</text>
</comment>
<dbReference type="Proteomes" id="UP001499884">
    <property type="component" value="Unassembled WGS sequence"/>
</dbReference>
<proteinExistence type="predicted"/>
<keyword evidence="2" id="KW-1185">Reference proteome</keyword>
<gene>
    <name evidence="1" type="ORF">GCM10023082_16000</name>
</gene>
<evidence type="ECO:0000313" key="2">
    <source>
        <dbReference type="Proteomes" id="UP001499884"/>
    </source>
</evidence>
<dbReference type="EMBL" id="BAABEP010000006">
    <property type="protein sequence ID" value="GAA3719305.1"/>
    <property type="molecule type" value="Genomic_DNA"/>
</dbReference>
<name>A0ABP7EHQ0_9ACTN</name>
<organism evidence="1 2">
    <name type="scientific">Streptomyces tremellae</name>
    <dbReference type="NCBI Taxonomy" id="1124239"/>
    <lineage>
        <taxon>Bacteria</taxon>
        <taxon>Bacillati</taxon>
        <taxon>Actinomycetota</taxon>
        <taxon>Actinomycetes</taxon>
        <taxon>Kitasatosporales</taxon>
        <taxon>Streptomycetaceae</taxon>
        <taxon>Streptomyces</taxon>
    </lineage>
</organism>
<protein>
    <recommendedName>
        <fullName evidence="3">Transposase IS701-like DDE domain-containing protein</fullName>
    </recommendedName>
</protein>